<feature type="domain" description="C2H2-type" evidence="11">
    <location>
        <begin position="356"/>
        <end position="383"/>
    </location>
</feature>
<reference evidence="12" key="2">
    <citation type="submission" date="2018-10" db="UniProtKB">
        <authorList>
            <consortium name="EnsemblPlants"/>
        </authorList>
    </citation>
    <scope>IDENTIFICATION</scope>
</reference>
<evidence type="ECO:0000259" key="11">
    <source>
        <dbReference type="PROSITE" id="PS50157"/>
    </source>
</evidence>
<organism evidence="12">
    <name type="scientific">Triticum aestivum</name>
    <name type="common">Wheat</name>
    <dbReference type="NCBI Taxonomy" id="4565"/>
    <lineage>
        <taxon>Eukaryota</taxon>
        <taxon>Viridiplantae</taxon>
        <taxon>Streptophyta</taxon>
        <taxon>Embryophyta</taxon>
        <taxon>Tracheophyta</taxon>
        <taxon>Spermatophyta</taxon>
        <taxon>Magnoliopsida</taxon>
        <taxon>Liliopsida</taxon>
        <taxon>Poales</taxon>
        <taxon>Poaceae</taxon>
        <taxon>BOP clade</taxon>
        <taxon>Pooideae</taxon>
        <taxon>Triticodae</taxon>
        <taxon>Triticeae</taxon>
        <taxon>Triticinae</taxon>
        <taxon>Triticum</taxon>
    </lineage>
</organism>
<dbReference type="Gramene" id="TraesCS5A03G1025000.1">
    <property type="protein sequence ID" value="TraesCS5A03G1025000.1.CDS1"/>
    <property type="gene ID" value="TraesCS5A03G1025000"/>
</dbReference>
<evidence type="ECO:0000256" key="5">
    <source>
        <dbReference type="ARBA" id="ARBA00022833"/>
    </source>
</evidence>
<dbReference type="EnsemblPlants" id="TraesCS5A02G434600.1">
    <property type="protein sequence ID" value="TraesCS5A02G434600.1.cds1"/>
    <property type="gene ID" value="TraesCS5A02G434600"/>
</dbReference>
<evidence type="ECO:0000256" key="2">
    <source>
        <dbReference type="ARBA" id="ARBA00022723"/>
    </source>
</evidence>
<dbReference type="Gramene" id="TraesMAC5A03G02742360.1">
    <property type="protein sequence ID" value="TraesMAC5A03G02742360.1.CDS1"/>
    <property type="gene ID" value="TraesMAC5A03G02742360"/>
</dbReference>
<feature type="compositionally biased region" description="Low complexity" evidence="10">
    <location>
        <begin position="82"/>
        <end position="96"/>
    </location>
</feature>
<dbReference type="Gene3D" id="3.30.160.60">
    <property type="entry name" value="Classic Zinc Finger"/>
    <property type="match status" value="1"/>
</dbReference>
<dbReference type="Gramene" id="TraesJUL5A03G02762930.1">
    <property type="protein sequence ID" value="TraesJUL5A03G02762930.1.CDS1"/>
    <property type="gene ID" value="TraesJUL5A03G02762930"/>
</dbReference>
<dbReference type="PROSITE" id="PS00028">
    <property type="entry name" value="ZINC_FINGER_C2H2_1"/>
    <property type="match status" value="3"/>
</dbReference>
<dbReference type="STRING" id="4565.A0A3B6KRL6"/>
<evidence type="ECO:0000256" key="1">
    <source>
        <dbReference type="ARBA" id="ARBA00004123"/>
    </source>
</evidence>
<dbReference type="Gramene" id="TraesNOR5A03G02767740.1">
    <property type="protein sequence ID" value="TraesNOR5A03G02767740.1.CDS1"/>
    <property type="gene ID" value="TraesNOR5A03G02767740"/>
</dbReference>
<comment type="subcellular location">
    <subcellularLocation>
        <location evidence="1">Nucleus</location>
    </subcellularLocation>
</comment>
<dbReference type="GO" id="GO:0005634">
    <property type="term" value="C:nucleus"/>
    <property type="evidence" value="ECO:0007669"/>
    <property type="project" value="UniProtKB-SubCell"/>
</dbReference>
<protein>
    <recommendedName>
        <fullName evidence="11">C2H2-type domain-containing protein</fullName>
    </recommendedName>
</protein>
<keyword evidence="8" id="KW-0539">Nucleus</keyword>
<dbReference type="SUPFAM" id="SSF57667">
    <property type="entry name" value="beta-beta-alpha zinc fingers"/>
    <property type="match status" value="1"/>
</dbReference>
<dbReference type="InterPro" id="IPR013087">
    <property type="entry name" value="Znf_C2H2_type"/>
</dbReference>
<feature type="domain" description="C2H2-type" evidence="11">
    <location>
        <begin position="301"/>
        <end position="328"/>
    </location>
</feature>
<keyword evidence="7" id="KW-0804">Transcription</keyword>
<evidence type="ECO:0000256" key="7">
    <source>
        <dbReference type="ARBA" id="ARBA00023163"/>
    </source>
</evidence>
<name>A0A3B6KRL6_WHEAT</name>
<dbReference type="SMART" id="SM00355">
    <property type="entry name" value="ZnF_C2H2"/>
    <property type="match status" value="3"/>
</dbReference>
<dbReference type="Gramene" id="TraesJAG5A03G02745480.1">
    <property type="protein sequence ID" value="TraesJAG5A03G02745480.1.CDS1"/>
    <property type="gene ID" value="TraesJAG5A03G02745480"/>
</dbReference>
<evidence type="ECO:0000256" key="6">
    <source>
        <dbReference type="ARBA" id="ARBA00023015"/>
    </source>
</evidence>
<proteinExistence type="predicted"/>
<dbReference type="Gramene" id="TraesCS5A02G434600.1">
    <property type="protein sequence ID" value="TraesCS5A02G434600.1.cds1"/>
    <property type="gene ID" value="TraesCS5A02G434600"/>
</dbReference>
<dbReference type="Pfam" id="PF13912">
    <property type="entry name" value="zf-C2H2_6"/>
    <property type="match status" value="3"/>
</dbReference>
<accession>A0A3B6KRL6</accession>
<keyword evidence="13" id="KW-1185">Reference proteome</keyword>
<reference evidence="12" key="1">
    <citation type="submission" date="2018-08" db="EMBL/GenBank/DDBJ databases">
        <authorList>
            <person name="Rossello M."/>
        </authorList>
    </citation>
    <scope>NUCLEOTIDE SEQUENCE [LARGE SCALE GENOMIC DNA]</scope>
    <source>
        <strain evidence="12">cv. Chinese Spring</strain>
    </source>
</reference>
<evidence type="ECO:0000256" key="10">
    <source>
        <dbReference type="SAM" id="MobiDB-lite"/>
    </source>
</evidence>
<keyword evidence="4 9" id="KW-0863">Zinc-finger</keyword>
<keyword evidence="5" id="KW-0862">Zinc</keyword>
<dbReference type="PANTHER" id="PTHR26374">
    <property type="entry name" value="ZINC FINGER PROTEIN ZAT5"/>
    <property type="match status" value="1"/>
</dbReference>
<dbReference type="Proteomes" id="UP000019116">
    <property type="component" value="Chromosome 5A"/>
</dbReference>
<evidence type="ECO:0000313" key="12">
    <source>
        <dbReference type="EnsemblPlants" id="TraesCS5A02G434600.1.cds1"/>
    </source>
</evidence>
<dbReference type="GO" id="GO:0008270">
    <property type="term" value="F:zinc ion binding"/>
    <property type="evidence" value="ECO:0007669"/>
    <property type="project" value="UniProtKB-KW"/>
</dbReference>
<feature type="region of interest" description="Disordered" evidence="10">
    <location>
        <begin position="1"/>
        <end position="103"/>
    </location>
</feature>
<evidence type="ECO:0000313" key="13">
    <source>
        <dbReference type="Proteomes" id="UP000019116"/>
    </source>
</evidence>
<sequence length="456" mass="47547">MAGPDDRLAQSRRRRREIEEGEVVSGGYSTGSDTDTDDEDARYYLHSVPHRDDRQRTMVTVARPGPAPVPEDVVVGGGGAVSGSRSTTRDSSPTSSLGSGRTISDFGHAGGDATATTALFPACPICHRQFHSSKAVHGHMRVHAQAQPREEEKVSAAVSAVDDSVSVSKPNVVAEPKVSDDPMPVDVASSHQVVPGSGSASVEPSQSAADLSMAIVVAEAAPPAAAPKQVDIAPTPPAPAHVPVPPPVAPAPKPAAVYIHQPAPAQQHVFVPPPQAAAPPHAFHGPLHMIPHQDPAAPRGFSCKECYRWFPTHQGLGGHVAGHKNRRIAAAAAAAIAAGIDPIDHAAGAPRPVRQHTCKVCGAVYSSGVRLGGHMRKHYTGKPIVPRKRARLLLPPDHLGLAIPGQGPQAPATEVAAQPPQTPAVPAGWLRIFGVTIMQEAKEEDPPSPSRTSSDR</sequence>
<keyword evidence="2" id="KW-0479">Metal-binding</keyword>
<dbReference type="Gramene" id="TraesARI5A03G02786040.1">
    <property type="protein sequence ID" value="TraesARI5A03G02786040.1.CDS1"/>
    <property type="gene ID" value="TraesARI5A03G02786040"/>
</dbReference>
<keyword evidence="6" id="KW-0805">Transcription regulation</keyword>
<keyword evidence="3" id="KW-0677">Repeat</keyword>
<dbReference type="PROSITE" id="PS50157">
    <property type="entry name" value="ZINC_FINGER_C2H2_2"/>
    <property type="match status" value="3"/>
</dbReference>
<dbReference type="InterPro" id="IPR036236">
    <property type="entry name" value="Znf_C2H2_sf"/>
</dbReference>
<dbReference type="PANTHER" id="PTHR26374:SF378">
    <property type="entry name" value="C2H2-TYPE ZINC FINGER FAMILY PROTEIN"/>
    <property type="match status" value="1"/>
</dbReference>
<evidence type="ECO:0000256" key="3">
    <source>
        <dbReference type="ARBA" id="ARBA00022737"/>
    </source>
</evidence>
<evidence type="ECO:0000256" key="8">
    <source>
        <dbReference type="ARBA" id="ARBA00023242"/>
    </source>
</evidence>
<evidence type="ECO:0000256" key="9">
    <source>
        <dbReference type="PROSITE-ProRule" id="PRU00042"/>
    </source>
</evidence>
<dbReference type="AlphaFoldDB" id="A0A3B6KRL6"/>
<evidence type="ECO:0000256" key="4">
    <source>
        <dbReference type="ARBA" id="ARBA00022771"/>
    </source>
</evidence>
<feature type="compositionally biased region" description="Low complexity" evidence="10">
    <location>
        <begin position="23"/>
        <end position="33"/>
    </location>
</feature>
<feature type="domain" description="C2H2-type" evidence="11">
    <location>
        <begin position="121"/>
        <end position="148"/>
    </location>
</feature>
<dbReference type="Gramene" id="TraesLDM5A03G02746790.1">
    <property type="protein sequence ID" value="TraesLDM5A03G02746790.1.CDS1"/>
    <property type="gene ID" value="TraesLDM5A03G02746790"/>
</dbReference>